<dbReference type="AlphaFoldDB" id="A0A2P8D0R6"/>
<evidence type="ECO:0000256" key="1">
    <source>
        <dbReference type="PROSITE-ProRule" id="PRU00169"/>
    </source>
</evidence>
<protein>
    <submittedName>
        <fullName evidence="5">LytTR family two component transcriptional regulator</fullName>
    </submittedName>
</protein>
<dbReference type="SMART" id="SM00448">
    <property type="entry name" value="REC"/>
    <property type="match status" value="1"/>
</dbReference>
<dbReference type="GO" id="GO:0003677">
    <property type="term" value="F:DNA binding"/>
    <property type="evidence" value="ECO:0007669"/>
    <property type="project" value="InterPro"/>
</dbReference>
<evidence type="ECO:0000259" key="4">
    <source>
        <dbReference type="PROSITE" id="PS50930"/>
    </source>
</evidence>
<dbReference type="SMART" id="SM00850">
    <property type="entry name" value="LytTR"/>
    <property type="match status" value="1"/>
</dbReference>
<dbReference type="Pfam" id="PF04397">
    <property type="entry name" value="LytTR"/>
    <property type="match status" value="1"/>
</dbReference>
<dbReference type="InterPro" id="IPR046947">
    <property type="entry name" value="LytR-like"/>
</dbReference>
<evidence type="ECO:0000256" key="2">
    <source>
        <dbReference type="SAM" id="Coils"/>
    </source>
</evidence>
<dbReference type="Gene3D" id="2.40.50.1020">
    <property type="entry name" value="LytTr DNA-binding domain"/>
    <property type="match status" value="1"/>
</dbReference>
<dbReference type="InterPro" id="IPR011006">
    <property type="entry name" value="CheY-like_superfamily"/>
</dbReference>
<dbReference type="Proteomes" id="UP000240572">
    <property type="component" value="Unassembled WGS sequence"/>
</dbReference>
<gene>
    <name evidence="5" type="ORF">B0I18_107222</name>
</gene>
<dbReference type="PROSITE" id="PS50110">
    <property type="entry name" value="RESPONSE_REGULATORY"/>
    <property type="match status" value="1"/>
</dbReference>
<dbReference type="SUPFAM" id="SSF52172">
    <property type="entry name" value="CheY-like"/>
    <property type="match status" value="1"/>
</dbReference>
<dbReference type="RefSeq" id="WP_106524077.1">
    <property type="nucleotide sequence ID" value="NZ_PYGD01000007.1"/>
</dbReference>
<feature type="coiled-coil region" evidence="2">
    <location>
        <begin position="106"/>
        <end position="133"/>
    </location>
</feature>
<accession>A0A2P8D0R6</accession>
<name>A0A2P8D0R6_9BACT</name>
<organism evidence="5 6">
    <name type="scientific">Taibaiella chishuiensis</name>
    <dbReference type="NCBI Taxonomy" id="1434707"/>
    <lineage>
        <taxon>Bacteria</taxon>
        <taxon>Pseudomonadati</taxon>
        <taxon>Bacteroidota</taxon>
        <taxon>Chitinophagia</taxon>
        <taxon>Chitinophagales</taxon>
        <taxon>Chitinophagaceae</taxon>
        <taxon>Taibaiella</taxon>
    </lineage>
</organism>
<dbReference type="PANTHER" id="PTHR37299:SF1">
    <property type="entry name" value="STAGE 0 SPORULATION PROTEIN A HOMOLOG"/>
    <property type="match status" value="1"/>
</dbReference>
<dbReference type="PROSITE" id="PS50930">
    <property type="entry name" value="HTH_LYTTR"/>
    <property type="match status" value="1"/>
</dbReference>
<feature type="modified residue" description="4-aspartylphosphate" evidence="1">
    <location>
        <position position="57"/>
    </location>
</feature>
<evidence type="ECO:0000313" key="5">
    <source>
        <dbReference type="EMBL" id="PSK90810.1"/>
    </source>
</evidence>
<feature type="domain" description="HTH LytTR-type" evidence="4">
    <location>
        <begin position="135"/>
        <end position="233"/>
    </location>
</feature>
<keyword evidence="1" id="KW-0597">Phosphoprotein</keyword>
<dbReference type="InterPro" id="IPR001789">
    <property type="entry name" value="Sig_transdc_resp-reg_receiver"/>
</dbReference>
<feature type="domain" description="Response regulatory" evidence="3">
    <location>
        <begin position="4"/>
        <end position="117"/>
    </location>
</feature>
<dbReference type="Gene3D" id="3.40.50.2300">
    <property type="match status" value="1"/>
</dbReference>
<evidence type="ECO:0000313" key="6">
    <source>
        <dbReference type="Proteomes" id="UP000240572"/>
    </source>
</evidence>
<keyword evidence="2" id="KW-0175">Coiled coil</keyword>
<dbReference type="Pfam" id="PF00072">
    <property type="entry name" value="Response_reg"/>
    <property type="match status" value="1"/>
</dbReference>
<dbReference type="PANTHER" id="PTHR37299">
    <property type="entry name" value="TRANSCRIPTIONAL REGULATOR-RELATED"/>
    <property type="match status" value="1"/>
</dbReference>
<proteinExistence type="predicted"/>
<dbReference type="OrthoDB" id="9787344at2"/>
<dbReference type="InterPro" id="IPR007492">
    <property type="entry name" value="LytTR_DNA-bd_dom"/>
</dbReference>
<dbReference type="GO" id="GO:0000156">
    <property type="term" value="F:phosphorelay response regulator activity"/>
    <property type="evidence" value="ECO:0007669"/>
    <property type="project" value="InterPro"/>
</dbReference>
<reference evidence="5 6" key="1">
    <citation type="submission" date="2018-03" db="EMBL/GenBank/DDBJ databases">
        <title>Genomic Encyclopedia of Type Strains, Phase III (KMG-III): the genomes of soil and plant-associated and newly described type strains.</title>
        <authorList>
            <person name="Whitman W."/>
        </authorList>
    </citation>
    <scope>NUCLEOTIDE SEQUENCE [LARGE SCALE GENOMIC DNA]</scope>
    <source>
        <strain evidence="5 6">CGMCC 1.12700</strain>
    </source>
</reference>
<dbReference type="EMBL" id="PYGD01000007">
    <property type="protein sequence ID" value="PSK90810.1"/>
    <property type="molecule type" value="Genomic_DNA"/>
</dbReference>
<keyword evidence="6" id="KW-1185">Reference proteome</keyword>
<sequence length="234" mass="26914">MSIRCCLIDDQPAVMELIEGYLTKMPGYEVVAKETDSLEAFRKFVADEIVADLTFMDIDMPRMNGIELGSKIKDMTSIIYLTAHRNYAPESYENGAIDYLVKPVSFQKFQSCIEKARQKLDAQEREAEKESIIFIPGSGRTKIRVNKPEIVRIQGASNYIWVITHEHHHLAYISMAQMASYLPKKNFVRIHKSHIINLAHVIQLDPNTVYMPENQELPISESFKKELAARIRPR</sequence>
<comment type="caution">
    <text evidence="5">The sequence shown here is derived from an EMBL/GenBank/DDBJ whole genome shotgun (WGS) entry which is preliminary data.</text>
</comment>
<evidence type="ECO:0000259" key="3">
    <source>
        <dbReference type="PROSITE" id="PS50110"/>
    </source>
</evidence>